<feature type="compositionally biased region" description="Low complexity" evidence="1">
    <location>
        <begin position="30"/>
        <end position="41"/>
    </location>
</feature>
<evidence type="ECO:0000313" key="2">
    <source>
        <dbReference type="EMBL" id="ODG93272.1"/>
    </source>
</evidence>
<gene>
    <name evidence="2" type="ORF">BED47_03005</name>
</gene>
<reference evidence="2 3" key="1">
    <citation type="submission" date="2016-07" db="EMBL/GenBank/DDBJ databases">
        <authorList>
            <person name="Townsley L."/>
            <person name="Shank E.A."/>
        </authorList>
    </citation>
    <scope>NUCLEOTIDE SEQUENCE [LARGE SCALE GENOMIC DNA]</scope>
    <source>
        <strain evidence="2 3">CH01</strain>
    </source>
</reference>
<evidence type="ECO:0000313" key="3">
    <source>
        <dbReference type="Proteomes" id="UP000094580"/>
    </source>
</evidence>
<organism evidence="2 3">
    <name type="scientific">Gottfriedia luciferensis</name>
    <dbReference type="NCBI Taxonomy" id="178774"/>
    <lineage>
        <taxon>Bacteria</taxon>
        <taxon>Bacillati</taxon>
        <taxon>Bacillota</taxon>
        <taxon>Bacilli</taxon>
        <taxon>Bacillales</taxon>
        <taxon>Bacillaceae</taxon>
        <taxon>Gottfriedia</taxon>
    </lineage>
</organism>
<protein>
    <submittedName>
        <fullName evidence="2">Uncharacterized protein</fullName>
    </submittedName>
</protein>
<dbReference type="EMBL" id="MDKC01000002">
    <property type="protein sequence ID" value="ODG93272.1"/>
    <property type="molecule type" value="Genomic_DNA"/>
</dbReference>
<dbReference type="Proteomes" id="UP000094580">
    <property type="component" value="Unassembled WGS sequence"/>
</dbReference>
<sequence>MPNNSVSTNTNLAENVNRQGRVKSPFLQETTTRTTPRTSPSLFTSKLFKRSDEALNRLKENRINE</sequence>
<dbReference type="RefSeq" id="WP_069032349.1">
    <property type="nucleotide sequence ID" value="NZ_MDKC01000002.1"/>
</dbReference>
<keyword evidence="3" id="KW-1185">Reference proteome</keyword>
<evidence type="ECO:0000256" key="1">
    <source>
        <dbReference type="SAM" id="MobiDB-lite"/>
    </source>
</evidence>
<comment type="caution">
    <text evidence="2">The sequence shown here is derived from an EMBL/GenBank/DDBJ whole genome shotgun (WGS) entry which is preliminary data.</text>
</comment>
<feature type="region of interest" description="Disordered" evidence="1">
    <location>
        <begin position="1"/>
        <end position="46"/>
    </location>
</feature>
<proteinExistence type="predicted"/>
<name>A0ABX2ZUA1_9BACI</name>
<feature type="compositionally biased region" description="Polar residues" evidence="1">
    <location>
        <begin position="1"/>
        <end position="18"/>
    </location>
</feature>
<accession>A0ABX2ZUA1</accession>